<keyword evidence="2" id="KW-1185">Reference proteome</keyword>
<dbReference type="Proteomes" id="UP001195965">
    <property type="component" value="Chromosome"/>
</dbReference>
<accession>A0ACD5HDJ1</accession>
<sequence length="57" mass="6094">MAPTAGMDIKGITSHLHPVGTTTATVIRRHRRHRLLPAKDLVSTTMVTAGNPLPSLP</sequence>
<evidence type="ECO:0000313" key="1">
    <source>
        <dbReference type="EMBL" id="XRI73070.1"/>
    </source>
</evidence>
<proteinExistence type="predicted"/>
<evidence type="ECO:0000313" key="2">
    <source>
        <dbReference type="Proteomes" id="UP001195965"/>
    </source>
</evidence>
<organism evidence="1 2">
    <name type="scientific">Acidithiobacillus montserratensis</name>
    <dbReference type="NCBI Taxonomy" id="2729135"/>
    <lineage>
        <taxon>Bacteria</taxon>
        <taxon>Pseudomonadati</taxon>
        <taxon>Pseudomonadota</taxon>
        <taxon>Acidithiobacillia</taxon>
        <taxon>Acidithiobacillales</taxon>
        <taxon>Acidithiobacillaceae</taxon>
        <taxon>Acidithiobacillus</taxon>
    </lineage>
</organism>
<dbReference type="EMBL" id="CP127526">
    <property type="protein sequence ID" value="XRI73070.1"/>
    <property type="molecule type" value="Genomic_DNA"/>
</dbReference>
<protein>
    <submittedName>
        <fullName evidence="1">Uncharacterized protein</fullName>
    </submittedName>
</protein>
<name>A0ACD5HDJ1_9PROT</name>
<gene>
    <name evidence="1" type="ORF">HHS34_011535</name>
</gene>
<reference evidence="1 2" key="1">
    <citation type="journal article" date="2021" name="ISME J.">
        <title>Genomic evolution of the class Acidithiobacillia: deep-branching Proteobacteria living in extreme acidic conditions.</title>
        <authorList>
            <person name="Moya-Beltran A."/>
            <person name="Beard S."/>
            <person name="Rojas-Villalobos C."/>
            <person name="Issotta F."/>
            <person name="Gallardo Y."/>
            <person name="Ulloa R."/>
            <person name="Giaveno A."/>
            <person name="Degli Esposti M."/>
            <person name="Johnson D.B."/>
            <person name="Quatrini R."/>
        </authorList>
    </citation>
    <scope>NUCLEOTIDE SEQUENCE [LARGE SCALE GENOMIC DNA]</scope>
    <source>
        <strain evidence="1 2">GG1-14</strain>
    </source>
</reference>